<proteinExistence type="predicted"/>
<dbReference type="RefSeq" id="WP_133289972.1">
    <property type="nucleotide sequence ID" value="NZ_SMSJ01000024.1"/>
</dbReference>
<dbReference type="Proteomes" id="UP000295096">
    <property type="component" value="Unassembled WGS sequence"/>
</dbReference>
<gene>
    <name evidence="3" type="ORF">E2C06_17835</name>
</gene>
<name>A0A4R5QDI0_9PROT</name>
<keyword evidence="4" id="KW-1185">Reference proteome</keyword>
<dbReference type="InterPro" id="IPR034154">
    <property type="entry name" value="TOPRIM_DnaG/twinkle"/>
</dbReference>
<feature type="region of interest" description="Disordered" evidence="1">
    <location>
        <begin position="307"/>
        <end position="331"/>
    </location>
</feature>
<protein>
    <submittedName>
        <fullName evidence="3">DUF3991 domain-containing protein</fullName>
    </submittedName>
</protein>
<accession>A0A4R5QDI0</accession>
<dbReference type="EMBL" id="SMSJ01000024">
    <property type="protein sequence ID" value="TDH61232.1"/>
    <property type="molecule type" value="Genomic_DNA"/>
</dbReference>
<reference evidence="3 4" key="1">
    <citation type="journal article" date="2016" name="J. Microbiol.">
        <title>Dankookia rubra gen. nov., sp. nov., an alphaproteobacterium isolated from sediment of a shallow stream.</title>
        <authorList>
            <person name="Kim W.H."/>
            <person name="Kim D.H."/>
            <person name="Kang K."/>
            <person name="Ahn T.Y."/>
        </authorList>
    </citation>
    <scope>NUCLEOTIDE SEQUENCE [LARGE SCALE GENOMIC DNA]</scope>
    <source>
        <strain evidence="3 4">JCM30602</strain>
    </source>
</reference>
<dbReference type="CDD" id="cd01029">
    <property type="entry name" value="TOPRIM_primases"/>
    <property type="match status" value="1"/>
</dbReference>
<evidence type="ECO:0000313" key="4">
    <source>
        <dbReference type="Proteomes" id="UP000295096"/>
    </source>
</evidence>
<dbReference type="Pfam" id="PF13155">
    <property type="entry name" value="Toprim_2"/>
    <property type="match status" value="1"/>
</dbReference>
<comment type="caution">
    <text evidence="3">The sequence shown here is derived from an EMBL/GenBank/DDBJ whole genome shotgun (WGS) entry which is preliminary data.</text>
</comment>
<evidence type="ECO:0000256" key="1">
    <source>
        <dbReference type="SAM" id="MobiDB-lite"/>
    </source>
</evidence>
<organism evidence="3 4">
    <name type="scientific">Dankookia rubra</name>
    <dbReference type="NCBI Taxonomy" id="1442381"/>
    <lineage>
        <taxon>Bacteria</taxon>
        <taxon>Pseudomonadati</taxon>
        <taxon>Pseudomonadota</taxon>
        <taxon>Alphaproteobacteria</taxon>
        <taxon>Acetobacterales</taxon>
        <taxon>Roseomonadaceae</taxon>
        <taxon>Dankookia</taxon>
    </lineage>
</organism>
<evidence type="ECO:0000259" key="2">
    <source>
        <dbReference type="Pfam" id="PF13154"/>
    </source>
</evidence>
<sequence>MASDPELEHFRETVDCRTVLDRAGWKVDQAESIEGAVKFRRSEGEILIVTHNGRGWFDPLSKGQGLNEERGDVIALDQRLNGGSLGHVRKRLRLLSGVAPRLIPMSRPSSSQVSVPSPSAEPALRWRAAEPPRPGSAGWRYLSEQRSIPEQMIRAAVQADVLREGIYGTLWGAHHTENGDITGWEMRGPQFKGFSKGGDKSVFSLGERAADRIVVTEAMIDALSIAALERWHCRQSGSGPVLWISTGGGFGPNTERTLGALLRQGVNLVAATDRGIGGDRLAERLERLAQAAGAKFSRLVPPAAADWNDELRARPQPKAPAPAPSLSIRRV</sequence>
<evidence type="ECO:0000313" key="3">
    <source>
        <dbReference type="EMBL" id="TDH61232.1"/>
    </source>
</evidence>
<dbReference type="Gene3D" id="3.40.1360.10">
    <property type="match status" value="1"/>
</dbReference>
<dbReference type="InterPro" id="IPR025054">
    <property type="entry name" value="DUF3991"/>
</dbReference>
<dbReference type="AlphaFoldDB" id="A0A4R5QDI0"/>
<feature type="domain" description="DUF3991" evidence="2">
    <location>
        <begin position="140"/>
        <end position="206"/>
    </location>
</feature>
<dbReference type="Pfam" id="PF13154">
    <property type="entry name" value="DUF3991"/>
    <property type="match status" value="1"/>
</dbReference>
<dbReference type="OrthoDB" id="5757175at2"/>